<dbReference type="GO" id="GO:0006620">
    <property type="term" value="P:post-translational protein targeting to endoplasmic reticulum membrane"/>
    <property type="evidence" value="ECO:0007669"/>
    <property type="project" value="TreeGrafter"/>
</dbReference>
<comment type="caution">
    <text evidence="4">The sequence shown here is derived from an EMBL/GenBank/DDBJ whole genome shotgun (WGS) entry which is preliminary data.</text>
</comment>
<dbReference type="EMBL" id="JAAQPH010000007">
    <property type="protein sequence ID" value="NIA69088.1"/>
    <property type="molecule type" value="Genomic_DNA"/>
</dbReference>
<evidence type="ECO:0000313" key="5">
    <source>
        <dbReference type="Proteomes" id="UP000761264"/>
    </source>
</evidence>
<dbReference type="PANTHER" id="PTHR45831:SF2">
    <property type="entry name" value="LD24721P"/>
    <property type="match status" value="1"/>
</dbReference>
<feature type="repeat" description="TPR" evidence="3">
    <location>
        <begin position="55"/>
        <end position="88"/>
    </location>
</feature>
<keyword evidence="1" id="KW-0677">Repeat</keyword>
<dbReference type="Gene3D" id="1.25.40.10">
    <property type="entry name" value="Tetratricopeptide repeat domain"/>
    <property type="match status" value="1"/>
</dbReference>
<organism evidence="4 5">
    <name type="scientific">Pelagibius litoralis</name>
    <dbReference type="NCBI Taxonomy" id="374515"/>
    <lineage>
        <taxon>Bacteria</taxon>
        <taxon>Pseudomonadati</taxon>
        <taxon>Pseudomonadota</taxon>
        <taxon>Alphaproteobacteria</taxon>
        <taxon>Rhodospirillales</taxon>
        <taxon>Rhodovibrionaceae</taxon>
        <taxon>Pelagibius</taxon>
    </lineage>
</organism>
<dbReference type="InterPro" id="IPR047150">
    <property type="entry name" value="SGT"/>
</dbReference>
<dbReference type="InterPro" id="IPR011990">
    <property type="entry name" value="TPR-like_helical_dom_sf"/>
</dbReference>
<accession>A0A967CCH9</accession>
<keyword evidence="2 3" id="KW-0802">TPR repeat</keyword>
<proteinExistence type="predicted"/>
<dbReference type="AlphaFoldDB" id="A0A967CCH9"/>
<gene>
    <name evidence="4" type="ORF">HBA54_10865</name>
</gene>
<reference evidence="4" key="1">
    <citation type="submission" date="2020-03" db="EMBL/GenBank/DDBJ databases">
        <title>Genome of Pelagibius litoralis DSM 21314T.</title>
        <authorList>
            <person name="Wang G."/>
        </authorList>
    </citation>
    <scope>NUCLEOTIDE SEQUENCE</scope>
    <source>
        <strain evidence="4">DSM 21314</strain>
    </source>
</reference>
<evidence type="ECO:0000256" key="2">
    <source>
        <dbReference type="ARBA" id="ARBA00022803"/>
    </source>
</evidence>
<dbReference type="Proteomes" id="UP000761264">
    <property type="component" value="Unassembled WGS sequence"/>
</dbReference>
<protein>
    <submittedName>
        <fullName evidence="4">Tetratricopeptide repeat protein</fullName>
    </submittedName>
</protein>
<evidence type="ECO:0000313" key="4">
    <source>
        <dbReference type="EMBL" id="NIA69088.1"/>
    </source>
</evidence>
<dbReference type="PROSITE" id="PS50005">
    <property type="entry name" value="TPR"/>
    <property type="match status" value="3"/>
</dbReference>
<dbReference type="Pfam" id="PF13432">
    <property type="entry name" value="TPR_16"/>
    <property type="match status" value="1"/>
</dbReference>
<feature type="repeat" description="TPR" evidence="3">
    <location>
        <begin position="89"/>
        <end position="122"/>
    </location>
</feature>
<keyword evidence="5" id="KW-1185">Reference proteome</keyword>
<dbReference type="SMART" id="SM00028">
    <property type="entry name" value="TPR"/>
    <property type="match status" value="3"/>
</dbReference>
<dbReference type="GO" id="GO:0016020">
    <property type="term" value="C:membrane"/>
    <property type="evidence" value="ECO:0007669"/>
    <property type="project" value="TreeGrafter"/>
</dbReference>
<dbReference type="GO" id="GO:0060090">
    <property type="term" value="F:molecular adaptor activity"/>
    <property type="evidence" value="ECO:0007669"/>
    <property type="project" value="TreeGrafter"/>
</dbReference>
<feature type="repeat" description="TPR" evidence="3">
    <location>
        <begin position="123"/>
        <end position="156"/>
    </location>
</feature>
<evidence type="ECO:0000256" key="3">
    <source>
        <dbReference type="PROSITE-ProRule" id="PRU00339"/>
    </source>
</evidence>
<dbReference type="InterPro" id="IPR019734">
    <property type="entry name" value="TPR_rpt"/>
</dbReference>
<evidence type="ECO:0000256" key="1">
    <source>
        <dbReference type="ARBA" id="ARBA00022737"/>
    </source>
</evidence>
<dbReference type="RefSeq" id="WP_167224331.1">
    <property type="nucleotide sequence ID" value="NZ_JAAQPH010000007.1"/>
</dbReference>
<dbReference type="SUPFAM" id="SSF48452">
    <property type="entry name" value="TPR-like"/>
    <property type="match status" value="1"/>
</dbReference>
<dbReference type="PANTHER" id="PTHR45831">
    <property type="entry name" value="LD24721P"/>
    <property type="match status" value="1"/>
</dbReference>
<sequence length="175" mass="19442">MLFSLFAALPSAADQNDARLEKLFDRLLEAPGPAEAQAVEGAIWSIWAQSDDGAVRALMEDGVAAMSRRDYRRALSKFEQMVAIAPDFAEGWNKRATVHYLMGRYDQSLADVARTLALEPRHFGALSGRGLIYVALEDEKRALDSFEEALVIHPNLISAAINAEALRKILREREI</sequence>
<dbReference type="GO" id="GO:0072380">
    <property type="term" value="C:TRC complex"/>
    <property type="evidence" value="ECO:0007669"/>
    <property type="project" value="TreeGrafter"/>
</dbReference>
<name>A0A967CCH9_9PROT</name>